<organism evidence="1 2">
    <name type="scientific">Clostridioides difficile ATCC 9689 = DSM 1296</name>
    <dbReference type="NCBI Taxonomy" id="1121308"/>
    <lineage>
        <taxon>Bacteria</taxon>
        <taxon>Bacillati</taxon>
        <taxon>Bacillota</taxon>
        <taxon>Clostridia</taxon>
        <taxon>Peptostreptococcales</taxon>
        <taxon>Peptostreptococcaceae</taxon>
        <taxon>Clostridioides</taxon>
    </lineage>
</organism>
<reference evidence="1 2" key="1">
    <citation type="journal article" date="2015" name="Genome Announc.">
        <title>Complete Genome Sequence of the Novel Temperate Clostridium difficile Phage phiCDIF1296T.</title>
        <authorList>
            <person name="Wittmann J."/>
            <person name="Riedel T."/>
            <person name="Bunk B."/>
            <person name="Sproer C."/>
            <person name="Gronow S."/>
            <person name="Overmann J."/>
        </authorList>
    </citation>
    <scope>NUCLEOTIDE SEQUENCE [LARGE SCALE GENOMIC DNA]</scope>
    <source>
        <strain evidence="2">ATCC 9689 / DSM 1296 / BCRC 10642 / JCM 1296 / NCIMB 10666 / NCTC 11209 / 90556-M6S</strain>
    </source>
</reference>
<evidence type="ECO:0000313" key="2">
    <source>
        <dbReference type="Proteomes" id="UP001510562"/>
    </source>
</evidence>
<dbReference type="EMBL" id="CP011970">
    <property type="protein sequence ID" value="AKP44819.1"/>
    <property type="molecule type" value="Genomic_DNA"/>
</dbReference>
<proteinExistence type="predicted"/>
<accession>A0ACA7UP08</accession>
<dbReference type="Proteomes" id="UP001510562">
    <property type="component" value="Chromosome"/>
</dbReference>
<evidence type="ECO:0000313" key="1">
    <source>
        <dbReference type="EMBL" id="AKP44819.1"/>
    </source>
</evidence>
<sequence>MITLEYICKINKKMIERYGGAGIGIRNKNLAISIIDGINQEVFGRVMYPTVEEKISHIVVGIIQGHIFIDANKRTGLATLLILCDKYNIDVNYDKENLAIEIALNKINESDLSNMLKKWNKK</sequence>
<keyword evidence="2" id="KW-1185">Reference proteome</keyword>
<name>A0ACA7UP08_CLODI</name>
<gene>
    <name evidence="1" type="ORF">CDIF1296T_phi145</name>
</gene>
<protein>
    <submittedName>
        <fullName evidence="1">Doc-like protein</fullName>
    </submittedName>
</protein>